<dbReference type="EMBL" id="JXTC01000840">
    <property type="protein sequence ID" value="PON36250.1"/>
    <property type="molecule type" value="Genomic_DNA"/>
</dbReference>
<keyword evidence="2" id="KW-1185">Reference proteome</keyword>
<dbReference type="OrthoDB" id="10371405at2759"/>
<reference evidence="2" key="1">
    <citation type="submission" date="2016-06" db="EMBL/GenBank/DDBJ databases">
        <title>Parallel loss of symbiosis genes in relatives of nitrogen-fixing non-legume Parasponia.</title>
        <authorList>
            <person name="Van Velzen R."/>
            <person name="Holmer R."/>
            <person name="Bu F."/>
            <person name="Rutten L."/>
            <person name="Van Zeijl A."/>
            <person name="Liu W."/>
            <person name="Santuari L."/>
            <person name="Cao Q."/>
            <person name="Sharma T."/>
            <person name="Shen D."/>
            <person name="Roswanjaya Y."/>
            <person name="Wardhani T."/>
            <person name="Kalhor M.S."/>
            <person name="Jansen J."/>
            <person name="Van den Hoogen J."/>
            <person name="Gungor B."/>
            <person name="Hartog M."/>
            <person name="Hontelez J."/>
            <person name="Verver J."/>
            <person name="Yang W.-C."/>
            <person name="Schijlen E."/>
            <person name="Repin R."/>
            <person name="Schilthuizen M."/>
            <person name="Schranz E."/>
            <person name="Heidstra R."/>
            <person name="Miyata K."/>
            <person name="Fedorova E."/>
            <person name="Kohlen W."/>
            <person name="Bisseling T."/>
            <person name="Smit S."/>
            <person name="Geurts R."/>
        </authorList>
    </citation>
    <scope>NUCLEOTIDE SEQUENCE [LARGE SCALE GENOMIC DNA]</scope>
    <source>
        <strain evidence="2">cv. RG33-2</strain>
    </source>
</reference>
<sequence length="105" mass="12378">MSSRTRYKESLKKMPNLRSRLASNNLAQQGRRYRRQIPAEKKLILSIPASKVRIQYLRNAIAIGNFDKLWWTRLRAKHIASEIMTTKSRNHLRSPNRVVGMIEFN</sequence>
<organism evidence="1 2">
    <name type="scientific">Trema orientale</name>
    <name type="common">Charcoal tree</name>
    <name type="synonym">Celtis orientalis</name>
    <dbReference type="NCBI Taxonomy" id="63057"/>
    <lineage>
        <taxon>Eukaryota</taxon>
        <taxon>Viridiplantae</taxon>
        <taxon>Streptophyta</taxon>
        <taxon>Embryophyta</taxon>
        <taxon>Tracheophyta</taxon>
        <taxon>Spermatophyta</taxon>
        <taxon>Magnoliopsida</taxon>
        <taxon>eudicotyledons</taxon>
        <taxon>Gunneridae</taxon>
        <taxon>Pentapetalae</taxon>
        <taxon>rosids</taxon>
        <taxon>fabids</taxon>
        <taxon>Rosales</taxon>
        <taxon>Cannabaceae</taxon>
        <taxon>Trema</taxon>
    </lineage>
</organism>
<dbReference type="Proteomes" id="UP000237000">
    <property type="component" value="Unassembled WGS sequence"/>
</dbReference>
<dbReference type="InParanoid" id="A0A2P5AI97"/>
<dbReference type="AlphaFoldDB" id="A0A2P5AI97"/>
<name>A0A2P5AI97_TREOI</name>
<evidence type="ECO:0000313" key="1">
    <source>
        <dbReference type="EMBL" id="PON36250.1"/>
    </source>
</evidence>
<comment type="caution">
    <text evidence="1">The sequence shown here is derived from an EMBL/GenBank/DDBJ whole genome shotgun (WGS) entry which is preliminary data.</text>
</comment>
<gene>
    <name evidence="1" type="ORF">TorRG33x02_349640</name>
</gene>
<accession>A0A2P5AI97</accession>
<protein>
    <submittedName>
        <fullName evidence="1">Uncharacterized protein</fullName>
    </submittedName>
</protein>
<proteinExistence type="predicted"/>
<evidence type="ECO:0000313" key="2">
    <source>
        <dbReference type="Proteomes" id="UP000237000"/>
    </source>
</evidence>